<evidence type="ECO:0000313" key="3">
    <source>
        <dbReference type="EMBL" id="PLA39953.1"/>
    </source>
</evidence>
<dbReference type="GO" id="GO:0005694">
    <property type="term" value="C:chromosome"/>
    <property type="evidence" value="ECO:0007669"/>
    <property type="project" value="InterPro"/>
</dbReference>
<name>A0A2I1XBK6_NEISI</name>
<proteinExistence type="predicted"/>
<comment type="caution">
    <text evidence="3">The sequence shown here is derived from an EMBL/GenBank/DDBJ whole genome shotgun (WGS) entry which is preliminary data.</text>
</comment>
<dbReference type="GO" id="GO:0003677">
    <property type="term" value="F:DNA binding"/>
    <property type="evidence" value="ECO:0007669"/>
    <property type="project" value="InterPro"/>
</dbReference>
<feature type="transmembrane region" description="Helical" evidence="1">
    <location>
        <begin position="7"/>
        <end position="25"/>
    </location>
</feature>
<dbReference type="Proteomes" id="UP000234767">
    <property type="component" value="Unassembled WGS sequence"/>
</dbReference>
<dbReference type="Gene3D" id="3.30.65.10">
    <property type="entry name" value="Bacterial Topoisomerase I, domain 1"/>
    <property type="match status" value="1"/>
</dbReference>
<keyword evidence="1" id="KW-0812">Transmembrane</keyword>
<evidence type="ECO:0000313" key="4">
    <source>
        <dbReference type="Proteomes" id="UP000234767"/>
    </source>
</evidence>
<dbReference type="Pfam" id="PF01396">
    <property type="entry name" value="Zn_ribbon_Top1"/>
    <property type="match status" value="1"/>
</dbReference>
<sequence length="180" mass="20197">MKSTNKFIIFITIITFVLLLMLFSGNSCSDGFLSSSIGSRGACSHHGGVSFFSKIKVPLIFSITGLVWYFLNTLTKNKKNTCENINTNYSDKNGVDVTLTKYNQDEIIETKLQDKKIAKAKAKAKDTSKKCPKCRAKLVLRVAKKGKNPGNKFWGCSRYPRCRGTRKYVEESTSNSDNRN</sequence>
<dbReference type="SUPFAM" id="SSF57783">
    <property type="entry name" value="Zinc beta-ribbon"/>
    <property type="match status" value="1"/>
</dbReference>
<feature type="domain" description="DNA topoisomerase type IA zn finger" evidence="2">
    <location>
        <begin position="129"/>
        <end position="167"/>
    </location>
</feature>
<evidence type="ECO:0000256" key="1">
    <source>
        <dbReference type="SAM" id="Phobius"/>
    </source>
</evidence>
<dbReference type="GO" id="GO:0003916">
    <property type="term" value="F:DNA topoisomerase activity"/>
    <property type="evidence" value="ECO:0007669"/>
    <property type="project" value="InterPro"/>
</dbReference>
<gene>
    <name evidence="3" type="ORF">CYK00_07050</name>
</gene>
<dbReference type="EMBL" id="PKJO01000008">
    <property type="protein sequence ID" value="PLA39953.1"/>
    <property type="molecule type" value="Genomic_DNA"/>
</dbReference>
<reference evidence="3 4" key="1">
    <citation type="submission" date="2017-12" db="EMBL/GenBank/DDBJ databases">
        <title>Phylogenetic diversity of female urinary microbiome.</title>
        <authorList>
            <person name="Thomas-White K."/>
            <person name="Wolfe A.J."/>
        </authorList>
    </citation>
    <scope>NUCLEOTIDE SEQUENCE [LARGE SCALE GENOMIC DNA]</scope>
    <source>
        <strain evidence="3 4">UMB0321</strain>
    </source>
</reference>
<dbReference type="RefSeq" id="WP_101810382.1">
    <property type="nucleotide sequence ID" value="NZ_PKJO01000008.1"/>
</dbReference>
<keyword evidence="1" id="KW-1133">Transmembrane helix</keyword>
<keyword evidence="1" id="KW-0472">Membrane</keyword>
<protein>
    <recommendedName>
        <fullName evidence="2">DNA topoisomerase type IA zn finger domain-containing protein</fullName>
    </recommendedName>
</protein>
<feature type="transmembrane region" description="Helical" evidence="1">
    <location>
        <begin position="55"/>
        <end position="71"/>
    </location>
</feature>
<accession>A0A2I1XBK6</accession>
<dbReference type="AlphaFoldDB" id="A0A2I1XBK6"/>
<evidence type="ECO:0000259" key="2">
    <source>
        <dbReference type="Pfam" id="PF01396"/>
    </source>
</evidence>
<dbReference type="GO" id="GO:0006265">
    <property type="term" value="P:DNA topological change"/>
    <property type="evidence" value="ECO:0007669"/>
    <property type="project" value="InterPro"/>
</dbReference>
<dbReference type="InterPro" id="IPR013498">
    <property type="entry name" value="Topo_IA_Znf"/>
</dbReference>
<organism evidence="3 4">
    <name type="scientific">Neisseria sicca</name>
    <dbReference type="NCBI Taxonomy" id="490"/>
    <lineage>
        <taxon>Bacteria</taxon>
        <taxon>Pseudomonadati</taxon>
        <taxon>Pseudomonadota</taxon>
        <taxon>Betaproteobacteria</taxon>
        <taxon>Neisseriales</taxon>
        <taxon>Neisseriaceae</taxon>
        <taxon>Neisseria</taxon>
    </lineage>
</organism>